<dbReference type="EMBL" id="CP014503">
    <property type="protein sequence ID" value="ANB15630.1"/>
    <property type="molecule type" value="Genomic_DNA"/>
</dbReference>
<feature type="transmembrane region" description="Helical" evidence="8">
    <location>
        <begin position="385"/>
        <end position="403"/>
    </location>
</feature>
<evidence type="ECO:0000256" key="4">
    <source>
        <dbReference type="ARBA" id="ARBA00015388"/>
    </source>
</evidence>
<dbReference type="InterPro" id="IPR007603">
    <property type="entry name" value="Choline_transptr-like"/>
</dbReference>
<dbReference type="Proteomes" id="UP000189580">
    <property type="component" value="Chromosome b"/>
</dbReference>
<dbReference type="AlphaFoldDB" id="A0A161HHS6"/>
<dbReference type="PANTHER" id="PTHR12385:SF4">
    <property type="entry name" value="PROTEIN PNS1"/>
    <property type="match status" value="1"/>
</dbReference>
<dbReference type="PANTHER" id="PTHR12385">
    <property type="entry name" value="CHOLINE TRANSPORTER-LIKE (SLC FAMILY 44)"/>
    <property type="match status" value="1"/>
</dbReference>
<evidence type="ECO:0000256" key="8">
    <source>
        <dbReference type="RuleBase" id="RU368066"/>
    </source>
</evidence>
<feature type="transmembrane region" description="Helical" evidence="8">
    <location>
        <begin position="199"/>
        <end position="217"/>
    </location>
</feature>
<protein>
    <recommendedName>
        <fullName evidence="4 8">Protein PNS1</fullName>
    </recommendedName>
</protein>
<evidence type="ECO:0000313" key="10">
    <source>
        <dbReference type="EMBL" id="ANB15630.1"/>
    </source>
</evidence>
<gene>
    <name evidence="10" type="primary">PNS1</name>
    <name evidence="10" type="ORF">AWJ20_3267</name>
</gene>
<feature type="transmembrane region" description="Helical" evidence="8">
    <location>
        <begin position="481"/>
        <end position="498"/>
    </location>
</feature>
<dbReference type="GO" id="GO:0005886">
    <property type="term" value="C:plasma membrane"/>
    <property type="evidence" value="ECO:0007669"/>
    <property type="project" value="UniProtKB-SubCell"/>
</dbReference>
<dbReference type="RefSeq" id="XP_018738107.1">
    <property type="nucleotide sequence ID" value="XM_018880272.1"/>
</dbReference>
<evidence type="ECO:0000256" key="9">
    <source>
        <dbReference type="SAM" id="MobiDB-lite"/>
    </source>
</evidence>
<proteinExistence type="inferred from homology"/>
<evidence type="ECO:0000256" key="5">
    <source>
        <dbReference type="ARBA" id="ARBA00022692"/>
    </source>
</evidence>
<feature type="transmembrane region" description="Helical" evidence="8">
    <location>
        <begin position="310"/>
        <end position="326"/>
    </location>
</feature>
<evidence type="ECO:0000256" key="6">
    <source>
        <dbReference type="ARBA" id="ARBA00022989"/>
    </source>
</evidence>
<dbReference type="OrthoDB" id="44736at2759"/>
<keyword evidence="5 8" id="KW-0812">Transmembrane</keyword>
<evidence type="ECO:0000256" key="3">
    <source>
        <dbReference type="ARBA" id="ARBA00007168"/>
    </source>
</evidence>
<sequence length="547" mass="60726">MSYEPPANPFNPSGHPSQPYQGQDQPSYQPQEGPPVRPYGKAEYGEDHEYNQNHQTGYHGNDSDLPPPINYATKPEEGQSFEEQFKVEKPKWNDVIFIFVFLAFVAGFIVIAALTLSAYVKHRGFEGTSIYNSQNTFSLNTHTIILFAFVTVICVVLAFLYYTLARVFTKQFIIITMILQIVISVGTAIYLLIEKDWSAGIVGLVFALFSAFCYWTMRSRIPFATIVLKTIIDVTRIVPSTLFISAIGALFSGALSMFFSVVMVATYVKYHDSPDNPSCSNGGCSNGKLIGLLVYITFSAYYMSEVARNVIRVSICGVYGSWYYSYKSDQGMPKWPALGAFKRAMTYSFGSICFGSLVVAVINLIRDLLNLAQQVNADNGGNPIVTLVLCCVQCIVGIINWAVQYFNNFAYTYIALYGKAYIPAAKDTWTIVKARGIDALINDALIGNVLTFGSMFVAYVAALFAYLFLRFTHPAYNSSGGYYPIVVGFAFVIGLQIGNITTVSINSGVHSFFVALAKDPEVFRMSYPDTFEALLQAYPQVRQKLDL</sequence>
<dbReference type="GO" id="GO:0022857">
    <property type="term" value="F:transmembrane transporter activity"/>
    <property type="evidence" value="ECO:0007669"/>
    <property type="project" value="UniProtKB-UniRule"/>
</dbReference>
<feature type="transmembrane region" description="Helical" evidence="8">
    <location>
        <begin position="445"/>
        <end position="469"/>
    </location>
</feature>
<dbReference type="KEGG" id="slb:AWJ20_3267"/>
<feature type="transmembrane region" description="Helical" evidence="8">
    <location>
        <begin position="95"/>
        <end position="119"/>
    </location>
</feature>
<dbReference type="GeneID" id="30035270"/>
<keyword evidence="11" id="KW-1185">Reference proteome</keyword>
<comment type="function">
    <text evidence="1 8">Probably involved in transport through the plasma membrane.</text>
</comment>
<keyword evidence="6 8" id="KW-1133">Transmembrane helix</keyword>
<feature type="transmembrane region" description="Helical" evidence="8">
    <location>
        <begin position="346"/>
        <end position="365"/>
    </location>
</feature>
<evidence type="ECO:0000256" key="2">
    <source>
        <dbReference type="ARBA" id="ARBA00004651"/>
    </source>
</evidence>
<dbReference type="Pfam" id="PF04515">
    <property type="entry name" value="Choline_transpo"/>
    <property type="match status" value="1"/>
</dbReference>
<keyword evidence="7 8" id="KW-0472">Membrane</keyword>
<reference evidence="10 11" key="1">
    <citation type="submission" date="2016-02" db="EMBL/GenBank/DDBJ databases">
        <title>Complete genome sequence and transcriptome regulation of the pentose utilising yeast Sugiyamaella lignohabitans.</title>
        <authorList>
            <person name="Bellasio M."/>
            <person name="Peymann A."/>
            <person name="Valli M."/>
            <person name="Sipitzky M."/>
            <person name="Graf A."/>
            <person name="Sauer M."/>
            <person name="Marx H."/>
            <person name="Mattanovich D."/>
        </authorList>
    </citation>
    <scope>NUCLEOTIDE SEQUENCE [LARGE SCALE GENOMIC DNA]</scope>
    <source>
        <strain evidence="10 11">CBS 10342</strain>
    </source>
</reference>
<feature type="compositionally biased region" description="Polar residues" evidence="9">
    <location>
        <begin position="10"/>
        <end position="30"/>
    </location>
</feature>
<evidence type="ECO:0000313" key="11">
    <source>
        <dbReference type="Proteomes" id="UP000189580"/>
    </source>
</evidence>
<comment type="subcellular location">
    <subcellularLocation>
        <location evidence="2 8">Cell membrane</location>
        <topology evidence="2 8">Multi-pass membrane protein</topology>
    </subcellularLocation>
</comment>
<feature type="region of interest" description="Disordered" evidence="9">
    <location>
        <begin position="1"/>
        <end position="73"/>
    </location>
</feature>
<feature type="transmembrane region" description="Helical" evidence="8">
    <location>
        <begin position="172"/>
        <end position="193"/>
    </location>
</feature>
<feature type="transmembrane region" description="Helical" evidence="8">
    <location>
        <begin position="139"/>
        <end position="160"/>
    </location>
</feature>
<comment type="similarity">
    <text evidence="3 8">Belongs to the CTL (choline transporter-like) family.</text>
</comment>
<evidence type="ECO:0000256" key="7">
    <source>
        <dbReference type="ARBA" id="ARBA00023136"/>
    </source>
</evidence>
<organism evidence="10 11">
    <name type="scientific">Sugiyamaella lignohabitans</name>
    <dbReference type="NCBI Taxonomy" id="796027"/>
    <lineage>
        <taxon>Eukaryota</taxon>
        <taxon>Fungi</taxon>
        <taxon>Dikarya</taxon>
        <taxon>Ascomycota</taxon>
        <taxon>Saccharomycotina</taxon>
        <taxon>Dipodascomycetes</taxon>
        <taxon>Dipodascales</taxon>
        <taxon>Trichomonascaceae</taxon>
        <taxon>Sugiyamaella</taxon>
    </lineage>
</organism>
<feature type="transmembrane region" description="Helical" evidence="8">
    <location>
        <begin position="237"/>
        <end position="265"/>
    </location>
</feature>
<evidence type="ECO:0000256" key="1">
    <source>
        <dbReference type="ARBA" id="ARBA00002957"/>
    </source>
</evidence>
<accession>A0A161HHS6</accession>
<name>A0A161HHS6_9ASCO</name>